<dbReference type="Gene3D" id="3.30.470.10">
    <property type="match status" value="1"/>
</dbReference>
<dbReference type="InterPro" id="IPR036038">
    <property type="entry name" value="Aminotransferase-like"/>
</dbReference>
<dbReference type="InterPro" id="IPR001544">
    <property type="entry name" value="Aminotrans_IV"/>
</dbReference>
<accession>A0A2S9IQB5</accession>
<dbReference type="GO" id="GO:0003824">
    <property type="term" value="F:catalytic activity"/>
    <property type="evidence" value="ECO:0007669"/>
    <property type="project" value="InterPro"/>
</dbReference>
<organism evidence="2 3">
    <name type="scientific">Phyllobacterium phragmitis</name>
    <dbReference type="NCBI Taxonomy" id="2670329"/>
    <lineage>
        <taxon>Bacteria</taxon>
        <taxon>Pseudomonadati</taxon>
        <taxon>Pseudomonadota</taxon>
        <taxon>Alphaproteobacteria</taxon>
        <taxon>Hyphomicrobiales</taxon>
        <taxon>Phyllobacteriaceae</taxon>
        <taxon>Phyllobacterium</taxon>
    </lineage>
</organism>
<dbReference type="InterPro" id="IPR043132">
    <property type="entry name" value="BCAT-like_C"/>
</dbReference>
<evidence type="ECO:0000313" key="3">
    <source>
        <dbReference type="Proteomes" id="UP000239434"/>
    </source>
</evidence>
<name>A0A2S9IQB5_9HYPH</name>
<dbReference type="EMBL" id="PVBR01000010">
    <property type="protein sequence ID" value="PRD42718.1"/>
    <property type="molecule type" value="Genomic_DNA"/>
</dbReference>
<gene>
    <name evidence="2" type="ORF">C5748_14960</name>
</gene>
<dbReference type="NCBIfam" id="NF005729">
    <property type="entry name" value="PRK07546.1-3"/>
    <property type="match status" value="1"/>
</dbReference>
<dbReference type="Gene3D" id="3.20.10.10">
    <property type="entry name" value="D-amino Acid Aminotransferase, subunit A, domain 2"/>
    <property type="match status" value="1"/>
</dbReference>
<dbReference type="NCBIfam" id="NF005731">
    <property type="entry name" value="PRK07546.1-5"/>
    <property type="match status" value="1"/>
</dbReference>
<evidence type="ECO:0000256" key="1">
    <source>
        <dbReference type="ARBA" id="ARBA00014472"/>
    </source>
</evidence>
<comment type="caution">
    <text evidence="2">The sequence shown here is derived from an EMBL/GenBank/DDBJ whole genome shotgun (WGS) entry which is preliminary data.</text>
</comment>
<keyword evidence="3" id="KW-1185">Reference proteome</keyword>
<proteinExistence type="predicted"/>
<dbReference type="RefSeq" id="WP_105742738.1">
    <property type="nucleotide sequence ID" value="NZ_PVBR01000010.1"/>
</dbReference>
<dbReference type="InterPro" id="IPR043131">
    <property type="entry name" value="BCAT-like_N"/>
</dbReference>
<dbReference type="SUPFAM" id="SSF56752">
    <property type="entry name" value="D-aminoacid aminotransferase-like PLP-dependent enzymes"/>
    <property type="match status" value="1"/>
</dbReference>
<sequence length="219" mass="24051">MSSESPVRDGDGPAYELIETLRWEPLSGFLRLELHLARLARSALVLDFPLDEALVRTKLDEIANGGTALRVRLTLDPEGVIDVATQPFIPLPQDTVWRLAIAHTHLDRDDPLIRHKTTRRQVYDAARAEFARDEVDEVILLNGEGQVCEGTITSIFVDQGGAFCATPALRCGLLPGVLREELLADGVVSETDLTVDDLRKAGNILVGNSLRGLVRARLL</sequence>
<reference evidence="2 3" key="1">
    <citation type="submission" date="2018-02" db="EMBL/GenBank/DDBJ databases">
        <title>The draft genome of Phyllobacterium sp. 1N-3.</title>
        <authorList>
            <person name="Liu L."/>
            <person name="Li L."/>
            <person name="Zhang X."/>
            <person name="Wang T."/>
            <person name="Liang L."/>
        </authorList>
    </citation>
    <scope>NUCLEOTIDE SEQUENCE [LARGE SCALE GENOMIC DNA]</scope>
    <source>
        <strain evidence="2 3">1N-3</strain>
    </source>
</reference>
<evidence type="ECO:0000313" key="2">
    <source>
        <dbReference type="EMBL" id="PRD42718.1"/>
    </source>
</evidence>
<dbReference type="Proteomes" id="UP000239434">
    <property type="component" value="Unassembled WGS sequence"/>
</dbReference>
<dbReference type="Pfam" id="PF01063">
    <property type="entry name" value="Aminotran_4"/>
    <property type="match status" value="1"/>
</dbReference>
<protein>
    <recommendedName>
        <fullName evidence="1">Probable branched-chain-amino-acid aminotransferase</fullName>
    </recommendedName>
</protein>
<dbReference type="AlphaFoldDB" id="A0A2S9IQB5"/>